<organism evidence="1 2">
    <name type="scientific">Lactococcus formosensis</name>
    <dbReference type="NCBI Taxonomy" id="1281486"/>
    <lineage>
        <taxon>Bacteria</taxon>
        <taxon>Bacillati</taxon>
        <taxon>Bacillota</taxon>
        <taxon>Bacilli</taxon>
        <taxon>Lactobacillales</taxon>
        <taxon>Streptococcaceae</taxon>
        <taxon>Lactococcus</taxon>
    </lineage>
</organism>
<evidence type="ECO:0000313" key="1">
    <source>
        <dbReference type="EMBL" id="MDG6194211.1"/>
    </source>
</evidence>
<gene>
    <name evidence="1" type="ORF">NF708_09455</name>
</gene>
<sequence>MEKEVIIEQVKALEQKIYKLQESTINKSFDRAVKELIDGVENKEADYYEIKKLAGMVQLLRVNIELYFDESFHLGG</sequence>
<protein>
    <submittedName>
        <fullName evidence="1">Uncharacterized protein</fullName>
    </submittedName>
</protein>
<dbReference type="Proteomes" id="UP001153203">
    <property type="component" value="Unassembled WGS sequence"/>
</dbReference>
<proteinExistence type="predicted"/>
<reference evidence="1" key="1">
    <citation type="submission" date="2022-06" db="EMBL/GenBank/DDBJ databases">
        <title>Lactococcus from bovine mastitis in China.</title>
        <authorList>
            <person name="Lin Y."/>
            <person name="Han B."/>
        </authorList>
    </citation>
    <scope>NUCLEOTIDE SEQUENCE</scope>
    <source>
        <strain evidence="1">Hebei-B-39</strain>
    </source>
</reference>
<comment type="caution">
    <text evidence="1">The sequence shown here is derived from an EMBL/GenBank/DDBJ whole genome shotgun (WGS) entry which is preliminary data.</text>
</comment>
<name>A0A9X4SGT9_9LACT</name>
<evidence type="ECO:0000313" key="2">
    <source>
        <dbReference type="Proteomes" id="UP001153203"/>
    </source>
</evidence>
<accession>A0A9X4SGT9</accession>
<dbReference type="AlphaFoldDB" id="A0A9X4SGT9"/>
<dbReference type="RefSeq" id="WP_279363683.1">
    <property type="nucleotide sequence ID" value="NZ_JAMWGA010000007.1"/>
</dbReference>
<dbReference type="EMBL" id="JAMWGI010000007">
    <property type="protein sequence ID" value="MDG6194211.1"/>
    <property type="molecule type" value="Genomic_DNA"/>
</dbReference>